<gene>
    <name evidence="15" type="ORF">FYJ50_05990</name>
</gene>
<dbReference type="EMBL" id="VUMM01000010">
    <property type="protein sequence ID" value="MSS01648.1"/>
    <property type="molecule type" value="Genomic_DNA"/>
</dbReference>
<name>A0A7X2N370_9FIRM</name>
<comment type="pathway">
    <text evidence="3">Amino-acid biosynthesis; L-threonine biosynthesis; L-threonine from L-aspartate: step 5/5.</text>
</comment>
<reference evidence="15 16" key="1">
    <citation type="submission" date="2019-08" db="EMBL/GenBank/DDBJ databases">
        <title>In-depth cultivation of the pig gut microbiome towards novel bacterial diversity and tailored functional studies.</title>
        <authorList>
            <person name="Wylensek D."/>
            <person name="Hitch T.C.A."/>
            <person name="Clavel T."/>
        </authorList>
    </citation>
    <scope>NUCLEOTIDE SEQUENCE [LARGE SCALE GENOMIC DNA]</scope>
    <source>
        <strain evidence="15 16">LKV-178-WT-2G</strain>
    </source>
</reference>
<keyword evidence="15" id="KW-0456">Lyase</keyword>
<dbReference type="GO" id="GO:0004795">
    <property type="term" value="F:threonine synthase activity"/>
    <property type="evidence" value="ECO:0007669"/>
    <property type="project" value="UniProtKB-UniRule"/>
</dbReference>
<dbReference type="Pfam" id="PF00291">
    <property type="entry name" value="PALP"/>
    <property type="match status" value="1"/>
</dbReference>
<dbReference type="NCBIfam" id="TIGR00260">
    <property type="entry name" value="thrC"/>
    <property type="match status" value="1"/>
</dbReference>
<dbReference type="Pfam" id="PF14821">
    <property type="entry name" value="Thr_synth_N"/>
    <property type="match status" value="1"/>
</dbReference>
<dbReference type="InterPro" id="IPR037158">
    <property type="entry name" value="Thr_synth_N_sf"/>
</dbReference>
<evidence type="ECO:0000313" key="15">
    <source>
        <dbReference type="EMBL" id="MSS01648.1"/>
    </source>
</evidence>
<keyword evidence="9 12" id="KW-0663">Pyridoxal phosphate</keyword>
<protein>
    <recommendedName>
        <fullName evidence="6 11">Threonine synthase</fullName>
        <ecNumber evidence="5 11">4.2.3.1</ecNumber>
    </recommendedName>
</protein>
<dbReference type="GO" id="GO:0009088">
    <property type="term" value="P:threonine biosynthetic process"/>
    <property type="evidence" value="ECO:0007669"/>
    <property type="project" value="UniProtKB-UniRule"/>
</dbReference>
<dbReference type="SUPFAM" id="SSF53686">
    <property type="entry name" value="Tryptophan synthase beta subunit-like PLP-dependent enzymes"/>
    <property type="match status" value="1"/>
</dbReference>
<organism evidence="15 16">
    <name type="scientific">Floccifex porci</name>
    <dbReference type="NCBI Taxonomy" id="2606629"/>
    <lineage>
        <taxon>Bacteria</taxon>
        <taxon>Bacillati</taxon>
        <taxon>Bacillota</taxon>
        <taxon>Erysipelotrichia</taxon>
        <taxon>Erysipelotrichales</taxon>
        <taxon>Erysipelotrichaceae</taxon>
        <taxon>Floccifex</taxon>
    </lineage>
</organism>
<evidence type="ECO:0000259" key="13">
    <source>
        <dbReference type="Pfam" id="PF00291"/>
    </source>
</evidence>
<evidence type="ECO:0000256" key="8">
    <source>
        <dbReference type="ARBA" id="ARBA00022697"/>
    </source>
</evidence>
<proteinExistence type="inferred from homology"/>
<keyword evidence="7" id="KW-0028">Amino-acid biosynthesis</keyword>
<evidence type="ECO:0000256" key="4">
    <source>
        <dbReference type="ARBA" id="ARBA00005517"/>
    </source>
</evidence>
<dbReference type="InterPro" id="IPR036052">
    <property type="entry name" value="TrpB-like_PALP_sf"/>
</dbReference>
<feature type="domain" description="Threonine synthase N-terminal" evidence="14">
    <location>
        <begin position="5"/>
        <end position="80"/>
    </location>
</feature>
<accession>A0A7X2N370</accession>
<dbReference type="InterPro" id="IPR029144">
    <property type="entry name" value="Thr_synth_N"/>
</dbReference>
<dbReference type="GO" id="GO:0005737">
    <property type="term" value="C:cytoplasm"/>
    <property type="evidence" value="ECO:0007669"/>
    <property type="project" value="TreeGrafter"/>
</dbReference>
<dbReference type="PANTHER" id="PTHR43515">
    <property type="entry name" value="THREONINE SYNTHASE-LIKE 1"/>
    <property type="match status" value="1"/>
</dbReference>
<dbReference type="InterPro" id="IPR001926">
    <property type="entry name" value="TrpB-like_PALP"/>
</dbReference>
<dbReference type="CDD" id="cd01560">
    <property type="entry name" value="Thr-synth_2"/>
    <property type="match status" value="1"/>
</dbReference>
<evidence type="ECO:0000256" key="10">
    <source>
        <dbReference type="ARBA" id="ARBA00049144"/>
    </source>
</evidence>
<dbReference type="RefSeq" id="WP_154460186.1">
    <property type="nucleotide sequence ID" value="NZ_JBJEEW010000028.1"/>
</dbReference>
<feature type="domain" description="Tryptophan synthase beta chain-like PALP" evidence="13">
    <location>
        <begin position="94"/>
        <end position="405"/>
    </location>
</feature>
<evidence type="ECO:0000256" key="9">
    <source>
        <dbReference type="ARBA" id="ARBA00022898"/>
    </source>
</evidence>
<dbReference type="Gene3D" id="3.90.1380.10">
    <property type="entry name" value="Threonine synthase, N-terminal domain"/>
    <property type="match status" value="1"/>
</dbReference>
<dbReference type="EC" id="4.2.3.1" evidence="5 11"/>
<comment type="caution">
    <text evidence="15">The sequence shown here is derived from an EMBL/GenBank/DDBJ whole genome shotgun (WGS) entry which is preliminary data.</text>
</comment>
<sequence>MNKVYVSTRDENKKLSSKEAILEGISSDGGLFVWPELDSVKIDLNKVCKQSYQENAYMILKELLPDFSEEELRECIHNAYTNSFDTEDITPIKKVDDVYVLELFHGPTSAFKDVALTLLPQLMQKALQSTNQKALILTATSGDTGKAALCGFQDVKDIGIVVFYPHQKVSQIQYRQMATQKGKNVKVYAVKGNFDDAQSQVKKLFLDDEMNGIAKSKQILLTSANSINIGRLIPQIVYYFESYKYLVNQGMIQIGEKVSFSVPTGNFGDVLAGYYGYLMGLPVEKFYVASNANHVLTDFLSTGIYDRNRDFIQTISPSMDILISSNLERLLYYMSGKDTAFVKKCMDDLKETGKYQIPEDMLSKIQDLFGCGYVNDTETKRVILDVYEQTKVVLDPHTAIGYSVAQNSDESPIVSLSTASPYKFSIDVLDALGIQVKDELEAMKELSKVCSDPIPKGLNELEKLPILHTDVIEIEEMKEVVSQAMEACFHD</sequence>
<dbReference type="InterPro" id="IPR000634">
    <property type="entry name" value="Ser/Thr_deHydtase_PyrdxlP-BS"/>
</dbReference>
<comment type="similarity">
    <text evidence="4">Belongs to the threonine synthase family.</text>
</comment>
<keyword evidence="16" id="KW-1185">Reference proteome</keyword>
<dbReference type="GO" id="GO:0030170">
    <property type="term" value="F:pyridoxal phosphate binding"/>
    <property type="evidence" value="ECO:0007669"/>
    <property type="project" value="InterPro"/>
</dbReference>
<evidence type="ECO:0000256" key="2">
    <source>
        <dbReference type="ARBA" id="ARBA00003648"/>
    </source>
</evidence>
<evidence type="ECO:0000256" key="11">
    <source>
        <dbReference type="NCBIfam" id="TIGR00260"/>
    </source>
</evidence>
<dbReference type="InterPro" id="IPR004450">
    <property type="entry name" value="Thr_synthase-like"/>
</dbReference>
<evidence type="ECO:0000256" key="12">
    <source>
        <dbReference type="PIRSR" id="PIRSR604450-51"/>
    </source>
</evidence>
<dbReference type="Gene3D" id="3.40.50.1100">
    <property type="match status" value="2"/>
</dbReference>
<evidence type="ECO:0000259" key="14">
    <source>
        <dbReference type="Pfam" id="PF14821"/>
    </source>
</evidence>
<evidence type="ECO:0000256" key="6">
    <source>
        <dbReference type="ARBA" id="ARBA00018679"/>
    </source>
</evidence>
<dbReference type="PROSITE" id="PS00165">
    <property type="entry name" value="DEHYDRATASE_SER_THR"/>
    <property type="match status" value="1"/>
</dbReference>
<evidence type="ECO:0000256" key="1">
    <source>
        <dbReference type="ARBA" id="ARBA00001933"/>
    </source>
</evidence>
<dbReference type="AlphaFoldDB" id="A0A7X2N370"/>
<dbReference type="Proteomes" id="UP000470082">
    <property type="component" value="Unassembled WGS sequence"/>
</dbReference>
<dbReference type="UniPathway" id="UPA00050">
    <property type="reaction ID" value="UER00065"/>
</dbReference>
<evidence type="ECO:0000256" key="7">
    <source>
        <dbReference type="ARBA" id="ARBA00022605"/>
    </source>
</evidence>
<feature type="modified residue" description="N6-(pyridoxal phosphate)lysine" evidence="12">
    <location>
        <position position="112"/>
    </location>
</feature>
<evidence type="ECO:0000256" key="5">
    <source>
        <dbReference type="ARBA" id="ARBA00013028"/>
    </source>
</evidence>
<comment type="function">
    <text evidence="2">Catalyzes the gamma-elimination of phosphate from L-phosphohomoserine and the beta-addition of water to produce L-threonine.</text>
</comment>
<comment type="catalytic activity">
    <reaction evidence="10">
        <text>O-phospho-L-homoserine + H2O = L-threonine + phosphate</text>
        <dbReference type="Rhea" id="RHEA:10840"/>
        <dbReference type="ChEBI" id="CHEBI:15377"/>
        <dbReference type="ChEBI" id="CHEBI:43474"/>
        <dbReference type="ChEBI" id="CHEBI:57590"/>
        <dbReference type="ChEBI" id="CHEBI:57926"/>
        <dbReference type="EC" id="4.2.3.1"/>
    </reaction>
</comment>
<evidence type="ECO:0000313" key="16">
    <source>
        <dbReference type="Proteomes" id="UP000470082"/>
    </source>
</evidence>
<evidence type="ECO:0000256" key="3">
    <source>
        <dbReference type="ARBA" id="ARBA00004979"/>
    </source>
</evidence>
<comment type="cofactor">
    <cofactor evidence="1 12">
        <name>pyridoxal 5'-phosphate</name>
        <dbReference type="ChEBI" id="CHEBI:597326"/>
    </cofactor>
</comment>
<keyword evidence="8" id="KW-0791">Threonine biosynthesis</keyword>
<dbReference type="PANTHER" id="PTHR43515:SF1">
    <property type="entry name" value="THREONINE SYNTHASE-LIKE 1"/>
    <property type="match status" value="1"/>
</dbReference>